<protein>
    <recommendedName>
        <fullName evidence="5">NAD-dependent epimerase/dehydratase domain-containing protein</fullName>
    </recommendedName>
</protein>
<dbReference type="AlphaFoldDB" id="A0ABC9EAI6"/>
<dbReference type="Gene3D" id="3.40.50.720">
    <property type="entry name" value="NAD(P)-binding Rossmann-like Domain"/>
    <property type="match status" value="1"/>
</dbReference>
<feature type="region of interest" description="Disordered" evidence="4">
    <location>
        <begin position="30"/>
        <end position="50"/>
    </location>
</feature>
<dbReference type="CDD" id="cd08958">
    <property type="entry name" value="FR_SDR_e"/>
    <property type="match status" value="1"/>
</dbReference>
<organism evidence="6 7">
    <name type="scientific">Urochloa decumbens</name>
    <dbReference type="NCBI Taxonomy" id="240449"/>
    <lineage>
        <taxon>Eukaryota</taxon>
        <taxon>Viridiplantae</taxon>
        <taxon>Streptophyta</taxon>
        <taxon>Embryophyta</taxon>
        <taxon>Tracheophyta</taxon>
        <taxon>Spermatophyta</taxon>
        <taxon>Magnoliopsida</taxon>
        <taxon>Liliopsida</taxon>
        <taxon>Poales</taxon>
        <taxon>Poaceae</taxon>
        <taxon>PACMAD clade</taxon>
        <taxon>Panicoideae</taxon>
        <taxon>Panicodae</taxon>
        <taxon>Paniceae</taxon>
        <taxon>Melinidinae</taxon>
        <taxon>Urochloa</taxon>
    </lineage>
</organism>
<comment type="similarity">
    <text evidence="1">Belongs to the NAD(P)-dependent epimerase/dehydratase family.</text>
</comment>
<feature type="compositionally biased region" description="Low complexity" evidence="4">
    <location>
        <begin position="30"/>
        <end position="40"/>
    </location>
</feature>
<proteinExistence type="inferred from homology"/>
<evidence type="ECO:0000256" key="4">
    <source>
        <dbReference type="SAM" id="MobiDB-lite"/>
    </source>
</evidence>
<keyword evidence="3" id="KW-0560">Oxidoreductase</keyword>
<dbReference type="FunFam" id="3.40.50.720:FF:000409">
    <property type="entry name" value="NADPH HC toxin reductase"/>
    <property type="match status" value="1"/>
</dbReference>
<dbReference type="GO" id="GO:0009407">
    <property type="term" value="P:toxin catabolic process"/>
    <property type="evidence" value="ECO:0007669"/>
    <property type="project" value="UniProtKB-ARBA"/>
</dbReference>
<dbReference type="Proteomes" id="UP001497457">
    <property type="component" value="Chromosome 36b"/>
</dbReference>
<accession>A0ABC9EAI6</accession>
<dbReference type="Pfam" id="PF01370">
    <property type="entry name" value="Epimerase"/>
    <property type="match status" value="1"/>
</dbReference>
<dbReference type="PANTHER" id="PTHR10366">
    <property type="entry name" value="NAD DEPENDENT EPIMERASE/DEHYDRATASE"/>
    <property type="match status" value="1"/>
</dbReference>
<sequence>MPVGGSWSYYAVEFFIINDNWKVLANGRSSSSISPSHFPSGAVPRSTSMAEEQSSGNGVRVCVTGGAGFIGSWLVKKLLQKGYTVHATLRNTGDEEKTRLLRRLVPGAAESGRLVLFEADLYDAATFAPAIAGCQFVFLVATPLRHDATSTKYKSTAEAARDAARVILRLCADAGTVRSVIHTGSMAACSPLREDSTGFKDAVDESCWTPLTVDYPLRSAQYDEYILSKVVSEKELLAYNAGESPAFEVVTVPCSVVAGDTLQGGTTVSLDGVVSPVTRDERQFVALRMLQQLLGSVPLVHVDDVCDALVFCMERRPAMAGRFICAAAYPTIADIVGHFAAKYPHLEILKETEALPSVQAHSDKLGELGFRYKYGMEEILDGSVECAVRFGYLDASKLSLQK</sequence>
<evidence type="ECO:0000313" key="6">
    <source>
        <dbReference type="EMBL" id="CAL5054057.1"/>
    </source>
</evidence>
<feature type="domain" description="NAD-dependent epimerase/dehydratase" evidence="5">
    <location>
        <begin position="61"/>
        <end position="315"/>
    </location>
</feature>
<reference evidence="6" key="1">
    <citation type="submission" date="2024-10" db="EMBL/GenBank/DDBJ databases">
        <authorList>
            <person name="Ryan C."/>
        </authorList>
    </citation>
    <scope>NUCLEOTIDE SEQUENCE [LARGE SCALE GENOMIC DNA]</scope>
</reference>
<evidence type="ECO:0000259" key="5">
    <source>
        <dbReference type="Pfam" id="PF01370"/>
    </source>
</evidence>
<dbReference type="GO" id="GO:0016491">
    <property type="term" value="F:oxidoreductase activity"/>
    <property type="evidence" value="ECO:0007669"/>
    <property type="project" value="UniProtKB-KW"/>
</dbReference>
<evidence type="ECO:0000256" key="2">
    <source>
        <dbReference type="ARBA" id="ARBA00022857"/>
    </source>
</evidence>
<dbReference type="InterPro" id="IPR001509">
    <property type="entry name" value="Epimerase_deHydtase"/>
</dbReference>
<evidence type="ECO:0000256" key="3">
    <source>
        <dbReference type="ARBA" id="ARBA00023002"/>
    </source>
</evidence>
<evidence type="ECO:0000313" key="7">
    <source>
        <dbReference type="Proteomes" id="UP001497457"/>
    </source>
</evidence>
<name>A0ABC9EAI6_9POAL</name>
<gene>
    <name evidence="6" type="ORF">URODEC1_LOCUS93588</name>
</gene>
<dbReference type="InterPro" id="IPR036291">
    <property type="entry name" value="NAD(P)-bd_dom_sf"/>
</dbReference>
<dbReference type="PANTHER" id="PTHR10366:SF746">
    <property type="entry name" value="OS06G0651100 PROTEIN"/>
    <property type="match status" value="1"/>
</dbReference>
<dbReference type="InterPro" id="IPR050425">
    <property type="entry name" value="NAD(P)_dehydrat-like"/>
</dbReference>
<dbReference type="GO" id="GO:0050832">
    <property type="term" value="P:defense response to fungus"/>
    <property type="evidence" value="ECO:0007669"/>
    <property type="project" value="UniProtKB-ARBA"/>
</dbReference>
<keyword evidence="7" id="KW-1185">Reference proteome</keyword>
<evidence type="ECO:0000256" key="1">
    <source>
        <dbReference type="ARBA" id="ARBA00007637"/>
    </source>
</evidence>
<dbReference type="EMBL" id="OZ075146">
    <property type="protein sequence ID" value="CAL5054057.1"/>
    <property type="molecule type" value="Genomic_DNA"/>
</dbReference>
<keyword evidence="2" id="KW-0521">NADP</keyword>
<dbReference type="SUPFAM" id="SSF51735">
    <property type="entry name" value="NAD(P)-binding Rossmann-fold domains"/>
    <property type="match status" value="1"/>
</dbReference>